<dbReference type="STRING" id="1379.HMPREF3186_01556"/>
<evidence type="ECO:0000256" key="2">
    <source>
        <dbReference type="ARBA" id="ARBA00022448"/>
    </source>
</evidence>
<dbReference type="SUPFAM" id="SSF53850">
    <property type="entry name" value="Periplasmic binding protein-like II"/>
    <property type="match status" value="1"/>
</dbReference>
<comment type="caution">
    <text evidence="5">The sequence shown here is derived from an EMBL/GenBank/DDBJ whole genome shotgun (WGS) entry which is preliminary data.</text>
</comment>
<protein>
    <recommendedName>
        <fullName evidence="4">Solute-binding protein family 5 domain-containing protein</fullName>
    </recommendedName>
</protein>
<dbReference type="AlphaFoldDB" id="A0A133ZR36"/>
<sequence length="202" mass="22954">KKDVEKAKKLLDDAGYKDKDGDGLREDKNGNKLSFNFAIRNTGAEYDQALADVFVKSWKEVGLDVKLVDGKLMSPKDFSQRVQADDPSIDIFQAAWQFGTNPNRQELLGKKAPLNLYRYTTEAFENSFKAQGSEDMFDDAKLKAAYNKFDGEVAEELPFFPLSWDTSITFFNKRVKSYDLAKAKKNQFKLYDIELTANEGAK</sequence>
<dbReference type="RefSeq" id="WP_231724186.1">
    <property type="nucleotide sequence ID" value="NZ_KQ959989.1"/>
</dbReference>
<dbReference type="Pfam" id="PF00496">
    <property type="entry name" value="SBP_bac_5"/>
    <property type="match status" value="1"/>
</dbReference>
<gene>
    <name evidence="5" type="ORF">HMPREF3186_01556</name>
</gene>
<dbReference type="Proteomes" id="UP000070355">
    <property type="component" value="Unassembled WGS sequence"/>
</dbReference>
<name>A0A133ZR36_9BACL</name>
<dbReference type="InterPro" id="IPR039424">
    <property type="entry name" value="SBP_5"/>
</dbReference>
<evidence type="ECO:0000313" key="6">
    <source>
        <dbReference type="Proteomes" id="UP000070355"/>
    </source>
</evidence>
<accession>A0A133ZR36</accession>
<evidence type="ECO:0000313" key="5">
    <source>
        <dbReference type="EMBL" id="KXB57911.1"/>
    </source>
</evidence>
<dbReference type="PANTHER" id="PTHR30290:SF9">
    <property type="entry name" value="OLIGOPEPTIDE-BINDING PROTEIN APPA"/>
    <property type="match status" value="1"/>
</dbReference>
<dbReference type="PANTHER" id="PTHR30290">
    <property type="entry name" value="PERIPLASMIC BINDING COMPONENT OF ABC TRANSPORTER"/>
    <property type="match status" value="1"/>
</dbReference>
<keyword evidence="3" id="KW-0732">Signal</keyword>
<keyword evidence="2" id="KW-0813">Transport</keyword>
<dbReference type="Gene3D" id="3.10.105.10">
    <property type="entry name" value="Dipeptide-binding Protein, Domain 3"/>
    <property type="match status" value="1"/>
</dbReference>
<reference evidence="6" key="1">
    <citation type="submission" date="2016-01" db="EMBL/GenBank/DDBJ databases">
        <authorList>
            <person name="Mitreva M."/>
            <person name="Pepin K.H."/>
            <person name="Mihindukulasuriya K.A."/>
            <person name="Fulton R."/>
            <person name="Fronick C."/>
            <person name="O'Laughlin M."/>
            <person name="Miner T."/>
            <person name="Herter B."/>
            <person name="Rosa B.A."/>
            <person name="Cordes M."/>
            <person name="Tomlinson C."/>
            <person name="Wollam A."/>
            <person name="Palsikar V.B."/>
            <person name="Mardis E.R."/>
            <person name="Wilson R.K."/>
        </authorList>
    </citation>
    <scope>NUCLEOTIDE SEQUENCE [LARGE SCALE GENOMIC DNA]</scope>
    <source>
        <strain evidence="6">DNF01167</strain>
    </source>
</reference>
<dbReference type="GO" id="GO:0015833">
    <property type="term" value="P:peptide transport"/>
    <property type="evidence" value="ECO:0007669"/>
    <property type="project" value="TreeGrafter"/>
</dbReference>
<organism evidence="5 6">
    <name type="scientific">Gemella haemolysans</name>
    <dbReference type="NCBI Taxonomy" id="1379"/>
    <lineage>
        <taxon>Bacteria</taxon>
        <taxon>Bacillati</taxon>
        <taxon>Bacillota</taxon>
        <taxon>Bacilli</taxon>
        <taxon>Bacillales</taxon>
        <taxon>Gemellaceae</taxon>
        <taxon>Gemella</taxon>
    </lineage>
</organism>
<evidence type="ECO:0000256" key="1">
    <source>
        <dbReference type="ARBA" id="ARBA00005695"/>
    </source>
</evidence>
<feature type="non-terminal residue" evidence="5">
    <location>
        <position position="1"/>
    </location>
</feature>
<dbReference type="PATRIC" id="fig|1379.3.peg.1545"/>
<proteinExistence type="inferred from homology"/>
<evidence type="ECO:0000259" key="4">
    <source>
        <dbReference type="Pfam" id="PF00496"/>
    </source>
</evidence>
<dbReference type="GO" id="GO:1904680">
    <property type="term" value="F:peptide transmembrane transporter activity"/>
    <property type="evidence" value="ECO:0007669"/>
    <property type="project" value="TreeGrafter"/>
</dbReference>
<feature type="domain" description="Solute-binding protein family 5" evidence="4">
    <location>
        <begin position="2"/>
        <end position="102"/>
    </location>
</feature>
<comment type="similarity">
    <text evidence="1">Belongs to the bacterial solute-binding protein 5 family.</text>
</comment>
<dbReference type="EMBL" id="LSDC01000112">
    <property type="protein sequence ID" value="KXB57911.1"/>
    <property type="molecule type" value="Genomic_DNA"/>
</dbReference>
<dbReference type="InterPro" id="IPR000914">
    <property type="entry name" value="SBP_5_dom"/>
</dbReference>
<evidence type="ECO:0000256" key="3">
    <source>
        <dbReference type="ARBA" id="ARBA00022729"/>
    </source>
</evidence>